<keyword evidence="2" id="KW-1133">Transmembrane helix</keyword>
<sequence length="116" mass="12403">MRVIAVVVIKDGGFIAAAIVVGVGVIRDVGVIVGVKRGHAKEGPYEKGRCNPADEEGSSRRDQAAGHCSPAHPLHDWNVDHALPRASGFMRDPQYLNGQIHAASLLANTCNTLLWQ</sequence>
<proteinExistence type="predicted"/>
<dbReference type="Proteomes" id="UP001634007">
    <property type="component" value="Unassembled WGS sequence"/>
</dbReference>
<protein>
    <submittedName>
        <fullName evidence="3">Uncharacterized protein</fullName>
    </submittedName>
</protein>
<evidence type="ECO:0000256" key="2">
    <source>
        <dbReference type="SAM" id="Phobius"/>
    </source>
</evidence>
<organism evidence="3 4">
    <name type="scientific">Eucalyptus globulus</name>
    <name type="common">Tasmanian blue gum</name>
    <dbReference type="NCBI Taxonomy" id="34317"/>
    <lineage>
        <taxon>Eukaryota</taxon>
        <taxon>Viridiplantae</taxon>
        <taxon>Streptophyta</taxon>
        <taxon>Embryophyta</taxon>
        <taxon>Tracheophyta</taxon>
        <taxon>Spermatophyta</taxon>
        <taxon>Magnoliopsida</taxon>
        <taxon>eudicotyledons</taxon>
        <taxon>Gunneridae</taxon>
        <taxon>Pentapetalae</taxon>
        <taxon>rosids</taxon>
        <taxon>malvids</taxon>
        <taxon>Myrtales</taxon>
        <taxon>Myrtaceae</taxon>
        <taxon>Myrtoideae</taxon>
        <taxon>Eucalypteae</taxon>
        <taxon>Eucalyptus</taxon>
    </lineage>
</organism>
<evidence type="ECO:0000313" key="4">
    <source>
        <dbReference type="Proteomes" id="UP001634007"/>
    </source>
</evidence>
<reference evidence="3 4" key="1">
    <citation type="submission" date="2024-11" db="EMBL/GenBank/DDBJ databases">
        <title>Chromosome-level genome assembly of Eucalyptus globulus Labill. provides insights into its genome evolution.</title>
        <authorList>
            <person name="Li X."/>
        </authorList>
    </citation>
    <scope>NUCLEOTIDE SEQUENCE [LARGE SCALE GENOMIC DNA]</scope>
    <source>
        <strain evidence="3">CL2024</strain>
        <tissue evidence="3">Fresh tender leaves</tissue>
    </source>
</reference>
<feature type="region of interest" description="Disordered" evidence="1">
    <location>
        <begin position="41"/>
        <end position="72"/>
    </location>
</feature>
<comment type="caution">
    <text evidence="3">The sequence shown here is derived from an EMBL/GenBank/DDBJ whole genome shotgun (WGS) entry which is preliminary data.</text>
</comment>
<name>A0ABD3J786_EUCGL</name>
<accession>A0ABD3J786</accession>
<dbReference type="EMBL" id="JBJKBG010000009">
    <property type="protein sequence ID" value="KAL3721986.1"/>
    <property type="molecule type" value="Genomic_DNA"/>
</dbReference>
<evidence type="ECO:0000256" key="1">
    <source>
        <dbReference type="SAM" id="MobiDB-lite"/>
    </source>
</evidence>
<keyword evidence="2" id="KW-0472">Membrane</keyword>
<feature type="transmembrane region" description="Helical" evidence="2">
    <location>
        <begin position="12"/>
        <end position="35"/>
    </location>
</feature>
<gene>
    <name evidence="3" type="ORF">ACJRO7_034348</name>
</gene>
<keyword evidence="4" id="KW-1185">Reference proteome</keyword>
<evidence type="ECO:0000313" key="3">
    <source>
        <dbReference type="EMBL" id="KAL3721986.1"/>
    </source>
</evidence>
<keyword evidence="2" id="KW-0812">Transmembrane</keyword>
<dbReference type="AlphaFoldDB" id="A0ABD3J786"/>